<feature type="region of interest" description="Disordered" evidence="2">
    <location>
        <begin position="1"/>
        <end position="32"/>
    </location>
</feature>
<feature type="compositionally biased region" description="Basic and acidic residues" evidence="2">
    <location>
        <begin position="11"/>
        <end position="23"/>
    </location>
</feature>
<name>A0A0G4EZB4_VITBC</name>
<dbReference type="InterPro" id="IPR010043">
    <property type="entry name" value="UTase/UR"/>
</dbReference>
<evidence type="ECO:0000313" key="4">
    <source>
        <dbReference type="EMBL" id="CEM04652.1"/>
    </source>
</evidence>
<dbReference type="Proteomes" id="UP000041254">
    <property type="component" value="Unassembled WGS sequence"/>
</dbReference>
<dbReference type="CDD" id="cd04873">
    <property type="entry name" value="ACT_UUR-ACR-like"/>
    <property type="match status" value="1"/>
</dbReference>
<dbReference type="PANTHER" id="PTHR47320:SF1">
    <property type="entry name" value="BIFUNCTIONAL URIDYLYLTRANSFERASE_URIDYLYL-REMOVING ENZYME"/>
    <property type="match status" value="1"/>
</dbReference>
<feature type="compositionally biased region" description="Low complexity" evidence="2">
    <location>
        <begin position="417"/>
        <end position="431"/>
    </location>
</feature>
<proteinExistence type="predicted"/>
<dbReference type="AlphaFoldDB" id="A0A0G4EZB4"/>
<feature type="compositionally biased region" description="Pro residues" evidence="2">
    <location>
        <begin position="290"/>
        <end position="300"/>
    </location>
</feature>
<evidence type="ECO:0000256" key="2">
    <source>
        <dbReference type="SAM" id="MobiDB-lite"/>
    </source>
</evidence>
<dbReference type="Pfam" id="PF01842">
    <property type="entry name" value="ACT"/>
    <property type="match status" value="1"/>
</dbReference>
<dbReference type="VEuPathDB" id="CryptoDB:Vbra_14072"/>
<evidence type="ECO:0000313" key="5">
    <source>
        <dbReference type="Proteomes" id="UP000041254"/>
    </source>
</evidence>
<dbReference type="GO" id="GO:0016787">
    <property type="term" value="F:hydrolase activity"/>
    <property type="evidence" value="ECO:0007669"/>
    <property type="project" value="UniProtKB-KW"/>
</dbReference>
<feature type="compositionally biased region" description="Basic residues" evidence="2">
    <location>
        <begin position="127"/>
        <end position="136"/>
    </location>
</feature>
<feature type="compositionally biased region" description="Polar residues" evidence="2">
    <location>
        <begin position="439"/>
        <end position="450"/>
    </location>
</feature>
<dbReference type="InterPro" id="IPR045865">
    <property type="entry name" value="ACT-like_dom_sf"/>
</dbReference>
<dbReference type="InterPro" id="IPR002912">
    <property type="entry name" value="ACT_dom"/>
</dbReference>
<accession>A0A0G4EZB4</accession>
<feature type="region of interest" description="Disordered" evidence="2">
    <location>
        <begin position="120"/>
        <end position="141"/>
    </location>
</feature>
<feature type="region of interest" description="Disordered" evidence="2">
    <location>
        <begin position="274"/>
        <end position="318"/>
    </location>
</feature>
<dbReference type="GO" id="GO:0008773">
    <property type="term" value="F:[protein-PII] uridylyltransferase activity"/>
    <property type="evidence" value="ECO:0007669"/>
    <property type="project" value="InterPro"/>
</dbReference>
<sequence length="495" mass="54110">MWRGTIRSGRKSIDAIPESRDQSPGRSPTLSVYGGLNTPTFDILTPDRVGVLATVARIVAEHQYTIESADVETTDKGYAREVLQLRRSDDFDAVPAPDDSTARLEALKNSIKEHLKTLIDTEEAPRPRGKGRRARGRAGDKDQAEIVVEGADKVGLLGGITDVIRRHGFTISNAKIETMQDGVVRDTFRLRLGGALLYSDTSIDECLEDLMESLEDSGANFHDFVEPVLDEDFKSSPIKQPIAPELITKMVTHDSLELPQLPPKSLETPALYSRSATDPVGTPGTFFTPPLKPSNRPPPGTTNDSSQQQQQQQRTDKDVNDSLAQFFISRLDSDDDFRLEEAAEPVPPADGPTAAEGAVIRKDSGPGTWVGSIRPDSPLMNAVKREPRPTRPPGLRRKRSSSIASGERLPSLPGHRTSSSHSHSTETSENENGGDLPPVSQTPRSESRSPQEGMHLSCKISKRPASVDAGPNRGRHNFCLSAFRGLRKDERGMHT</sequence>
<organism evidence="4 5">
    <name type="scientific">Vitrella brassicaformis (strain CCMP3155)</name>
    <dbReference type="NCBI Taxonomy" id="1169540"/>
    <lineage>
        <taxon>Eukaryota</taxon>
        <taxon>Sar</taxon>
        <taxon>Alveolata</taxon>
        <taxon>Colpodellida</taxon>
        <taxon>Vitrellaceae</taxon>
        <taxon>Vitrella</taxon>
    </lineage>
</organism>
<protein>
    <recommendedName>
        <fullName evidence="3">ACT domain-containing protein</fullName>
    </recommendedName>
</protein>
<feature type="region of interest" description="Disordered" evidence="2">
    <location>
        <begin position="342"/>
        <end position="477"/>
    </location>
</feature>
<dbReference type="PROSITE" id="PS51671">
    <property type="entry name" value="ACT"/>
    <property type="match status" value="2"/>
</dbReference>
<evidence type="ECO:0000256" key="1">
    <source>
        <dbReference type="ARBA" id="ARBA00022801"/>
    </source>
</evidence>
<dbReference type="InParanoid" id="A0A0G4EZB4"/>
<feature type="domain" description="ACT" evidence="3">
    <location>
        <begin position="145"/>
        <end position="232"/>
    </location>
</feature>
<reference evidence="4 5" key="1">
    <citation type="submission" date="2014-11" db="EMBL/GenBank/DDBJ databases">
        <authorList>
            <person name="Zhu J."/>
            <person name="Qi W."/>
            <person name="Song R."/>
        </authorList>
    </citation>
    <scope>NUCLEOTIDE SEQUENCE [LARGE SCALE GENOMIC DNA]</scope>
</reference>
<keyword evidence="1" id="KW-0378">Hydrolase</keyword>
<dbReference type="SUPFAM" id="SSF55021">
    <property type="entry name" value="ACT-like"/>
    <property type="match status" value="2"/>
</dbReference>
<dbReference type="EMBL" id="CDMY01000355">
    <property type="protein sequence ID" value="CEM04652.1"/>
    <property type="molecule type" value="Genomic_DNA"/>
</dbReference>
<keyword evidence="5" id="KW-1185">Reference proteome</keyword>
<dbReference type="PANTHER" id="PTHR47320">
    <property type="entry name" value="BIFUNCTIONAL URIDYLYLTRANSFERASE/URIDYLYL-REMOVING ENZYME"/>
    <property type="match status" value="1"/>
</dbReference>
<gene>
    <name evidence="4" type="ORF">Vbra_14072</name>
</gene>
<evidence type="ECO:0000259" key="3">
    <source>
        <dbReference type="PROSITE" id="PS51671"/>
    </source>
</evidence>
<feature type="domain" description="ACT" evidence="3">
    <location>
        <begin position="40"/>
        <end position="122"/>
    </location>
</feature>